<dbReference type="GO" id="GO:0000150">
    <property type="term" value="F:DNA strand exchange activity"/>
    <property type="evidence" value="ECO:0007669"/>
    <property type="project" value="InterPro"/>
</dbReference>
<dbReference type="Gene3D" id="3.90.1750.20">
    <property type="entry name" value="Putative Large Serine Recombinase, Chain B, Domain 2"/>
    <property type="match status" value="1"/>
</dbReference>
<dbReference type="PROSITE" id="PS51737">
    <property type="entry name" value="RECOMBINASE_DNA_BIND"/>
    <property type="match status" value="1"/>
</dbReference>
<dbReference type="OrthoDB" id="9791494at2"/>
<dbReference type="InterPro" id="IPR050639">
    <property type="entry name" value="SSR_resolvase"/>
</dbReference>
<name>A0A418W926_9PROT</name>
<feature type="domain" description="Recombinase" evidence="1">
    <location>
        <begin position="27"/>
        <end position="170"/>
    </location>
</feature>
<dbReference type="PANTHER" id="PTHR30461">
    <property type="entry name" value="DNA-INVERTASE FROM LAMBDOID PROPHAGE"/>
    <property type="match status" value="1"/>
</dbReference>
<dbReference type="RefSeq" id="WP_119777072.1">
    <property type="nucleotide sequence ID" value="NZ_QYUK01000011.1"/>
</dbReference>
<dbReference type="AlphaFoldDB" id="A0A418W926"/>
<dbReference type="Proteomes" id="UP000284605">
    <property type="component" value="Unassembled WGS sequence"/>
</dbReference>
<reference evidence="2 3" key="1">
    <citation type="submission" date="2018-09" db="EMBL/GenBank/DDBJ databases">
        <authorList>
            <person name="Zhu H."/>
        </authorList>
    </citation>
    <scope>NUCLEOTIDE SEQUENCE [LARGE SCALE GENOMIC DNA]</scope>
    <source>
        <strain evidence="2 3">K1W22B-8</strain>
    </source>
</reference>
<accession>A0A418W926</accession>
<dbReference type="InterPro" id="IPR038109">
    <property type="entry name" value="DNA_bind_recomb_sf"/>
</dbReference>
<evidence type="ECO:0000259" key="1">
    <source>
        <dbReference type="PROSITE" id="PS51737"/>
    </source>
</evidence>
<organism evidence="2 3">
    <name type="scientific">Oleomonas cavernae</name>
    <dbReference type="NCBI Taxonomy" id="2320859"/>
    <lineage>
        <taxon>Bacteria</taxon>
        <taxon>Pseudomonadati</taxon>
        <taxon>Pseudomonadota</taxon>
        <taxon>Alphaproteobacteria</taxon>
        <taxon>Acetobacterales</taxon>
        <taxon>Acetobacteraceae</taxon>
        <taxon>Oleomonas</taxon>
    </lineage>
</organism>
<evidence type="ECO:0000313" key="2">
    <source>
        <dbReference type="EMBL" id="RJF86434.1"/>
    </source>
</evidence>
<dbReference type="GO" id="GO:0003677">
    <property type="term" value="F:DNA binding"/>
    <property type="evidence" value="ECO:0007669"/>
    <property type="project" value="InterPro"/>
</dbReference>
<comment type="caution">
    <text evidence="2">The sequence shown here is derived from an EMBL/GenBank/DDBJ whole genome shotgun (WGS) entry which is preliminary data.</text>
</comment>
<sequence>MTTDSTRYAQDKVLGLVGSVRRGDGCAYGYWLSGPAADGRRFSKPRKVVLTGEADVVRRIFQEYASGRSLRQIVHRFNLEGLPAPRGGLWSAAMLLGSGSRGTGLLRNKLYIGQIVTNKQRYYRDPTTGRRRTRPNPADAWIVEEAPDLRIIDQDLWNAVQARLAITSQRRPDSSGSAVTGPSRAMRKASLIEGRVRCGLCDGAMSIGATGDRLVCLNFRERGTCSNNRTVSQDHLQGRTIRELELIIERVTEIHRMDHRFSIEGATPETGNTRNAELRRQLISTGKPPSVSEDLHSLLQAAENLVAELKTAWLEFQKLKAPCSANVEEVLPFYATVLADFDECLTAAGSTEPAQLVLSRLVDTISIFPRPGRGAYTLQLLGPINLLLAR</sequence>
<dbReference type="EMBL" id="QYUK01000011">
    <property type="protein sequence ID" value="RJF86434.1"/>
    <property type="molecule type" value="Genomic_DNA"/>
</dbReference>
<dbReference type="InterPro" id="IPR011109">
    <property type="entry name" value="DNA_bind_recombinase_dom"/>
</dbReference>
<proteinExistence type="predicted"/>
<keyword evidence="3" id="KW-1185">Reference proteome</keyword>
<protein>
    <recommendedName>
        <fullName evidence="1">Recombinase domain-containing protein</fullName>
    </recommendedName>
</protein>
<dbReference type="PANTHER" id="PTHR30461:SF23">
    <property type="entry name" value="DNA RECOMBINASE-RELATED"/>
    <property type="match status" value="1"/>
</dbReference>
<evidence type="ECO:0000313" key="3">
    <source>
        <dbReference type="Proteomes" id="UP000284605"/>
    </source>
</evidence>
<gene>
    <name evidence="2" type="ORF">D3874_04830</name>
</gene>
<dbReference type="Pfam" id="PF07508">
    <property type="entry name" value="Recombinase"/>
    <property type="match status" value="1"/>
</dbReference>